<dbReference type="Gene3D" id="3.40.50.300">
    <property type="entry name" value="P-loop containing nucleotide triphosphate hydrolases"/>
    <property type="match status" value="1"/>
</dbReference>
<gene>
    <name evidence="6" type="ORF">E3D00_10275</name>
</gene>
<dbReference type="PROSITE" id="PS50893">
    <property type="entry name" value="ABC_TRANSPORTER_2"/>
    <property type="match status" value="1"/>
</dbReference>
<dbReference type="RefSeq" id="WP_141462297.1">
    <property type="nucleotide sequence ID" value="NZ_CP038141.1"/>
</dbReference>
<evidence type="ECO:0000313" key="6">
    <source>
        <dbReference type="EMBL" id="QDH17914.1"/>
    </source>
</evidence>
<dbReference type="PANTHER" id="PTHR42788">
    <property type="entry name" value="TAURINE IMPORT ATP-BINDING PROTEIN-RELATED"/>
    <property type="match status" value="1"/>
</dbReference>
<dbReference type="Pfam" id="PF09821">
    <property type="entry name" value="AAA_assoc_C"/>
    <property type="match status" value="1"/>
</dbReference>
<dbReference type="Pfam" id="PF00005">
    <property type="entry name" value="ABC_tran"/>
    <property type="match status" value="1"/>
</dbReference>
<reference evidence="6 7" key="1">
    <citation type="submission" date="2019-03" db="EMBL/GenBank/DDBJ databases">
        <title>The complete genome sequence of Swingsia samuiensis NBRC107927(T).</title>
        <authorList>
            <person name="Chua K.-O."/>
            <person name="Chan K.-G."/>
            <person name="See-Too W.-S."/>
        </authorList>
    </citation>
    <scope>NUCLEOTIDE SEQUENCE [LARGE SCALE GENOMIC DNA]</scope>
    <source>
        <strain evidence="6 7">AH83</strain>
    </source>
</reference>
<dbReference type="KEGG" id="ssam:E3D00_10275"/>
<dbReference type="InterPro" id="IPR003439">
    <property type="entry name" value="ABC_transporter-like_ATP-bd"/>
</dbReference>
<accession>A0A4Y6ULG9</accession>
<dbReference type="EMBL" id="CP038141">
    <property type="protein sequence ID" value="QDH17914.1"/>
    <property type="molecule type" value="Genomic_DNA"/>
</dbReference>
<dbReference type="InterPro" id="IPR027417">
    <property type="entry name" value="P-loop_NTPase"/>
</dbReference>
<dbReference type="SMART" id="SM00382">
    <property type="entry name" value="AAA"/>
    <property type="match status" value="1"/>
</dbReference>
<dbReference type="Proteomes" id="UP000316313">
    <property type="component" value="Chromosome"/>
</dbReference>
<protein>
    <submittedName>
        <fullName evidence="6">Nitrate/sulfonate/bicarbonate ABC transporter ATP-binding protein</fullName>
    </submittedName>
</protein>
<dbReference type="InterPro" id="IPR018632">
    <property type="entry name" value="AAA-associated_dom_C"/>
</dbReference>
<evidence type="ECO:0000256" key="2">
    <source>
        <dbReference type="ARBA" id="ARBA00022448"/>
    </source>
</evidence>
<evidence type="ECO:0000313" key="7">
    <source>
        <dbReference type="Proteomes" id="UP000316313"/>
    </source>
</evidence>
<evidence type="ECO:0000256" key="1">
    <source>
        <dbReference type="ARBA" id="ARBA00005417"/>
    </source>
</evidence>
<dbReference type="AlphaFoldDB" id="A0A4Y6ULG9"/>
<evidence type="ECO:0000256" key="3">
    <source>
        <dbReference type="ARBA" id="ARBA00022741"/>
    </source>
</evidence>
<keyword evidence="2" id="KW-0813">Transport</keyword>
<proteinExistence type="inferred from homology"/>
<comment type="similarity">
    <text evidence="1">Belongs to the ABC transporter superfamily.</text>
</comment>
<dbReference type="OrthoDB" id="8016555at2"/>
<dbReference type="GO" id="GO:0016887">
    <property type="term" value="F:ATP hydrolysis activity"/>
    <property type="evidence" value="ECO:0007669"/>
    <property type="project" value="InterPro"/>
</dbReference>
<organism evidence="6 7">
    <name type="scientific">Swingsia samuiensis</name>
    <dbReference type="NCBI Taxonomy" id="1293412"/>
    <lineage>
        <taxon>Bacteria</taxon>
        <taxon>Pseudomonadati</taxon>
        <taxon>Pseudomonadota</taxon>
        <taxon>Alphaproteobacteria</taxon>
        <taxon>Acetobacterales</taxon>
        <taxon>Acetobacteraceae</taxon>
        <taxon>Swingsia</taxon>
    </lineage>
</organism>
<dbReference type="InterPro" id="IPR050166">
    <property type="entry name" value="ABC_transporter_ATP-bind"/>
</dbReference>
<dbReference type="PANTHER" id="PTHR42788:SF13">
    <property type="entry name" value="ALIPHATIC SULFONATES IMPORT ATP-BINDING PROTEIN SSUB"/>
    <property type="match status" value="1"/>
</dbReference>
<dbReference type="GO" id="GO:0005524">
    <property type="term" value="F:ATP binding"/>
    <property type="evidence" value="ECO:0007669"/>
    <property type="project" value="UniProtKB-KW"/>
</dbReference>
<keyword evidence="4 6" id="KW-0067">ATP-binding</keyword>
<name>A0A4Y6ULG9_9PROT</name>
<evidence type="ECO:0000256" key="4">
    <source>
        <dbReference type="ARBA" id="ARBA00022840"/>
    </source>
</evidence>
<feature type="domain" description="ABC transporter" evidence="5">
    <location>
        <begin position="10"/>
        <end position="243"/>
    </location>
</feature>
<sequence>MKKQPLISLKNCRQIYKKDRNADLLVLEDVSFNVQEGEILGLLGRSGSGKSSLLKIISGQDQPVAGEVIWYKKPDDGVLDKVTTVFQAAALLPWLSVRENILLGLEAQRVPRGKRADLTDTLLETMGLEGYENAYPKEISEAVAQRVSFARALVLHPTLLLLDEPFSSLDLLSAENLRTDIIELWFEKRFSHLKAIILATHGIEEAVLMCDRILLFSSHPGKVTHEIAVPFPHPRNRNDENFRRFVDQVYSLMTRRAPIVSEAEQVLTLEDNNLPLFSIVLPNLSIEMLVGLIEVLGSSSLAGRADLPDLAQRLQMTLDDLLPLGESLQLLELAQLEDGDLLLTDEGQKFVEGDGDARRDIMRTAFLHHIPLLKVIRSTLDERHNHTVDASYFRKILEENMSSSYAHQTLTTALDWARYAELFDYDEEADRFYLEDEE</sequence>
<keyword evidence="3" id="KW-0547">Nucleotide-binding</keyword>
<dbReference type="SUPFAM" id="SSF52540">
    <property type="entry name" value="P-loop containing nucleoside triphosphate hydrolases"/>
    <property type="match status" value="1"/>
</dbReference>
<dbReference type="InterPro" id="IPR003593">
    <property type="entry name" value="AAA+_ATPase"/>
</dbReference>
<keyword evidence="7" id="KW-1185">Reference proteome</keyword>
<evidence type="ECO:0000259" key="5">
    <source>
        <dbReference type="PROSITE" id="PS50893"/>
    </source>
</evidence>